<feature type="compositionally biased region" description="Polar residues" evidence="1">
    <location>
        <begin position="153"/>
        <end position="162"/>
    </location>
</feature>
<feature type="region of interest" description="Disordered" evidence="1">
    <location>
        <begin position="147"/>
        <end position="169"/>
    </location>
</feature>
<dbReference type="HOGENOM" id="CLU_027764_2_2_1"/>
<sequence>MVDGDLFVSANDELLPAGDGQEVVLCEAASPQFTWTLGELDENVNGDDKLAPLEELIDNDMTTRIFASEHAATDAGDDYIQQGPEKQRNVGFAACTRKPSTSDTQNAANPRRSDPNKARQERKQELVYLRSQVADLEHHHLALQRRKKLQQQSFLRSRASSLQDHDARASKITQRQSFTATTAAVAVWQQIAKHQYDQRAKSERENVRLRLMLENQVRVAKNLERVINTTMLRQGIHNGFPRKNRHHHFMAPTIATERVDAAIFDDLLRGVRQSYAELDSVFQGNGLCNVETFYLEAQLRNDESLGRMHVEIAASTLFPFDLHSTGAAVWNNFLFFKEQTPSRFYYERSPKFLDASEDTIVDEFVLELHAKNTTARFRVKQIIQRFFEADRIVVVSRAYCDPIQLANEPVSGVRFLEKGYFVIKRPTTISGTFTLLQPCFITIPMQTSEGGVVTARGHDGEIQMGPITDFVLHATTANVTESHQMIENVLLEQAMTVPARAQKTGSTLVK</sequence>
<evidence type="ECO:0000256" key="1">
    <source>
        <dbReference type="SAM" id="MobiDB-lite"/>
    </source>
</evidence>
<dbReference type="EMBL" id="GL376626">
    <property type="status" value="NOT_ANNOTATED_CDS"/>
    <property type="molecule type" value="Genomic_DNA"/>
</dbReference>
<proteinExistence type="predicted"/>
<name>K3W8R9_GLOUD</name>
<evidence type="ECO:0008006" key="4">
    <source>
        <dbReference type="Google" id="ProtNLM"/>
    </source>
</evidence>
<dbReference type="Proteomes" id="UP000019132">
    <property type="component" value="Unassembled WGS sequence"/>
</dbReference>
<dbReference type="VEuPathDB" id="FungiDB:PYU1_G001360"/>
<dbReference type="PANTHER" id="PTHR35796">
    <property type="entry name" value="HYPOTHETICAL CYTOSOLIC PROTEIN"/>
    <property type="match status" value="1"/>
</dbReference>
<dbReference type="AlphaFoldDB" id="K3W8R9"/>
<dbReference type="EnsemblProtists" id="PYU1_T001360">
    <property type="protein sequence ID" value="PYU1_T001360"/>
    <property type="gene ID" value="PYU1_G001360"/>
</dbReference>
<feature type="region of interest" description="Disordered" evidence="1">
    <location>
        <begin position="92"/>
        <end position="122"/>
    </location>
</feature>
<reference evidence="3" key="2">
    <citation type="submission" date="2010-04" db="EMBL/GenBank/DDBJ databases">
        <authorList>
            <person name="Buell R."/>
            <person name="Hamilton J."/>
            <person name="Hostetler J."/>
        </authorList>
    </citation>
    <scope>NUCLEOTIDE SEQUENCE [LARGE SCALE GENOMIC DNA]</scope>
    <source>
        <strain evidence="3">DAOM:BR144</strain>
    </source>
</reference>
<dbReference type="PANTHER" id="PTHR35796:SF3">
    <property type="entry name" value="BHLH DOMAIN-CONTAINING PROTEIN"/>
    <property type="match status" value="1"/>
</dbReference>
<evidence type="ECO:0000313" key="2">
    <source>
        <dbReference type="EnsemblProtists" id="PYU1_T001360"/>
    </source>
</evidence>
<reference evidence="2" key="3">
    <citation type="submission" date="2015-02" db="UniProtKB">
        <authorList>
            <consortium name="EnsemblProtists"/>
        </authorList>
    </citation>
    <scope>IDENTIFICATION</scope>
    <source>
        <strain evidence="2">DAOM BR144</strain>
    </source>
</reference>
<protein>
    <recommendedName>
        <fullName evidence="4">START domain-containing protein</fullName>
    </recommendedName>
</protein>
<keyword evidence="3" id="KW-1185">Reference proteome</keyword>
<dbReference type="InParanoid" id="K3W8R9"/>
<accession>K3W8R9</accession>
<feature type="compositionally biased region" description="Basic and acidic residues" evidence="1">
    <location>
        <begin position="111"/>
        <end position="122"/>
    </location>
</feature>
<reference evidence="3" key="1">
    <citation type="journal article" date="2010" name="Genome Biol.">
        <title>Genome sequence of the necrotrophic plant pathogen Pythium ultimum reveals original pathogenicity mechanisms and effector repertoire.</title>
        <authorList>
            <person name="Levesque C.A."/>
            <person name="Brouwer H."/>
            <person name="Cano L."/>
            <person name="Hamilton J.P."/>
            <person name="Holt C."/>
            <person name="Huitema E."/>
            <person name="Raffaele S."/>
            <person name="Robideau G.P."/>
            <person name="Thines M."/>
            <person name="Win J."/>
            <person name="Zerillo M.M."/>
            <person name="Beakes G.W."/>
            <person name="Boore J.L."/>
            <person name="Busam D."/>
            <person name="Dumas B."/>
            <person name="Ferriera S."/>
            <person name="Fuerstenberg S.I."/>
            <person name="Gachon C.M."/>
            <person name="Gaulin E."/>
            <person name="Govers F."/>
            <person name="Grenville-Briggs L."/>
            <person name="Horner N."/>
            <person name="Hostetler J."/>
            <person name="Jiang R.H."/>
            <person name="Johnson J."/>
            <person name="Krajaejun T."/>
            <person name="Lin H."/>
            <person name="Meijer H.J."/>
            <person name="Moore B."/>
            <person name="Morris P."/>
            <person name="Phuntmart V."/>
            <person name="Puiu D."/>
            <person name="Shetty J."/>
            <person name="Stajich J.E."/>
            <person name="Tripathy S."/>
            <person name="Wawra S."/>
            <person name="van West P."/>
            <person name="Whitty B.R."/>
            <person name="Coutinho P.M."/>
            <person name="Henrissat B."/>
            <person name="Martin F."/>
            <person name="Thomas P.D."/>
            <person name="Tyler B.M."/>
            <person name="De Vries R.P."/>
            <person name="Kamoun S."/>
            <person name="Yandell M."/>
            <person name="Tisserat N."/>
            <person name="Buell C.R."/>
        </authorList>
    </citation>
    <scope>NUCLEOTIDE SEQUENCE</scope>
    <source>
        <strain evidence="3">DAOM:BR144</strain>
    </source>
</reference>
<evidence type="ECO:0000313" key="3">
    <source>
        <dbReference type="Proteomes" id="UP000019132"/>
    </source>
</evidence>
<feature type="compositionally biased region" description="Polar residues" evidence="1">
    <location>
        <begin position="98"/>
        <end position="108"/>
    </location>
</feature>
<organism evidence="2 3">
    <name type="scientific">Globisporangium ultimum (strain ATCC 200006 / CBS 805.95 / DAOM BR144)</name>
    <name type="common">Pythium ultimum</name>
    <dbReference type="NCBI Taxonomy" id="431595"/>
    <lineage>
        <taxon>Eukaryota</taxon>
        <taxon>Sar</taxon>
        <taxon>Stramenopiles</taxon>
        <taxon>Oomycota</taxon>
        <taxon>Peronosporomycetes</taxon>
        <taxon>Pythiales</taxon>
        <taxon>Pythiaceae</taxon>
        <taxon>Globisporangium</taxon>
    </lineage>
</organism>